<keyword evidence="3" id="KW-1185">Reference proteome</keyword>
<evidence type="ECO:0000313" key="2">
    <source>
        <dbReference type="EnsemblPlants" id="OPUNC12G14250.1"/>
    </source>
</evidence>
<reference evidence="2" key="2">
    <citation type="submission" date="2018-05" db="EMBL/GenBank/DDBJ databases">
        <title>OpunRS2 (Oryza punctata Reference Sequence Version 2).</title>
        <authorList>
            <person name="Zhang J."/>
            <person name="Kudrna D."/>
            <person name="Lee S."/>
            <person name="Talag J."/>
            <person name="Welchert J."/>
            <person name="Wing R.A."/>
        </authorList>
    </citation>
    <scope>NUCLEOTIDE SEQUENCE [LARGE SCALE GENOMIC DNA]</scope>
</reference>
<reference evidence="2" key="1">
    <citation type="submission" date="2015-04" db="UniProtKB">
        <authorList>
            <consortium name="EnsemblPlants"/>
        </authorList>
    </citation>
    <scope>IDENTIFICATION</scope>
</reference>
<dbReference type="EnsemblPlants" id="OPUNC12G14250.1">
    <property type="protein sequence ID" value="OPUNC12G14250.1"/>
    <property type="gene ID" value="OPUNC12G14250"/>
</dbReference>
<feature type="compositionally biased region" description="Polar residues" evidence="1">
    <location>
        <begin position="60"/>
        <end position="77"/>
    </location>
</feature>
<dbReference type="Proteomes" id="UP000026962">
    <property type="component" value="Chromosome 12"/>
</dbReference>
<evidence type="ECO:0000313" key="3">
    <source>
        <dbReference type="Proteomes" id="UP000026962"/>
    </source>
</evidence>
<sequence length="106" mass="11331">MSLDISCLSCACPTSSSRIFFRSSSPLASISDADADAATATNRRPNLSQPNRARRGITASPDSSKATPSPTSRSSKGCSFARFPRQIRAQELDQILLPRSPSCNIL</sequence>
<proteinExistence type="predicted"/>
<dbReference type="HOGENOM" id="CLU_2227535_0_0_1"/>
<protein>
    <submittedName>
        <fullName evidence="2">Uncharacterized protein</fullName>
    </submittedName>
</protein>
<feature type="region of interest" description="Disordered" evidence="1">
    <location>
        <begin position="33"/>
        <end position="80"/>
    </location>
</feature>
<dbReference type="AlphaFoldDB" id="A0A0E0MNK7"/>
<dbReference type="Gramene" id="OPUNC12G14250.1">
    <property type="protein sequence ID" value="OPUNC12G14250.1"/>
    <property type="gene ID" value="OPUNC12G14250"/>
</dbReference>
<feature type="compositionally biased region" description="Polar residues" evidence="1">
    <location>
        <begin position="41"/>
        <end position="51"/>
    </location>
</feature>
<accession>A0A0E0MNK7</accession>
<organism evidence="2">
    <name type="scientific">Oryza punctata</name>
    <name type="common">Red rice</name>
    <dbReference type="NCBI Taxonomy" id="4537"/>
    <lineage>
        <taxon>Eukaryota</taxon>
        <taxon>Viridiplantae</taxon>
        <taxon>Streptophyta</taxon>
        <taxon>Embryophyta</taxon>
        <taxon>Tracheophyta</taxon>
        <taxon>Spermatophyta</taxon>
        <taxon>Magnoliopsida</taxon>
        <taxon>Liliopsida</taxon>
        <taxon>Poales</taxon>
        <taxon>Poaceae</taxon>
        <taxon>BOP clade</taxon>
        <taxon>Oryzoideae</taxon>
        <taxon>Oryzeae</taxon>
        <taxon>Oryzinae</taxon>
        <taxon>Oryza</taxon>
    </lineage>
</organism>
<evidence type="ECO:0000256" key="1">
    <source>
        <dbReference type="SAM" id="MobiDB-lite"/>
    </source>
</evidence>
<name>A0A0E0MNK7_ORYPU</name>